<name>A0A8T0I552_CERPU</name>
<dbReference type="Proteomes" id="UP000822688">
    <property type="component" value="Chromosome 4"/>
</dbReference>
<evidence type="ECO:0000313" key="1">
    <source>
        <dbReference type="EMBL" id="KAG0578740.1"/>
    </source>
</evidence>
<organism evidence="1 2">
    <name type="scientific">Ceratodon purpureus</name>
    <name type="common">Fire moss</name>
    <name type="synonym">Dicranum purpureum</name>
    <dbReference type="NCBI Taxonomy" id="3225"/>
    <lineage>
        <taxon>Eukaryota</taxon>
        <taxon>Viridiplantae</taxon>
        <taxon>Streptophyta</taxon>
        <taxon>Embryophyta</taxon>
        <taxon>Bryophyta</taxon>
        <taxon>Bryophytina</taxon>
        <taxon>Bryopsida</taxon>
        <taxon>Dicranidae</taxon>
        <taxon>Pseudoditrichales</taxon>
        <taxon>Ditrichaceae</taxon>
        <taxon>Ceratodon</taxon>
    </lineage>
</organism>
<comment type="caution">
    <text evidence="1">The sequence shown here is derived from an EMBL/GenBank/DDBJ whole genome shotgun (WGS) entry which is preliminary data.</text>
</comment>
<protein>
    <submittedName>
        <fullName evidence="1">Uncharacterized protein</fullName>
    </submittedName>
</protein>
<evidence type="ECO:0000313" key="2">
    <source>
        <dbReference type="Proteomes" id="UP000822688"/>
    </source>
</evidence>
<dbReference type="EMBL" id="CM026424">
    <property type="protein sequence ID" value="KAG0578740.1"/>
    <property type="molecule type" value="Genomic_DNA"/>
</dbReference>
<gene>
    <name evidence="1" type="ORF">KC19_4G046700</name>
</gene>
<dbReference type="AlphaFoldDB" id="A0A8T0I552"/>
<sequence length="123" mass="13710">MLALHVKRIANPAKEKKGRAYIFTFPRINSTKAPARPLMTREVTGNSQRKCLHCQKGQEPGAYARNFVRSSVSTLSACFRSSTSQAPQLQVVYQPSPPRTGKFFHLLKPKCDDTIANKSEMAS</sequence>
<keyword evidence="2" id="KW-1185">Reference proteome</keyword>
<proteinExistence type="predicted"/>
<reference evidence="1" key="1">
    <citation type="submission" date="2020-06" db="EMBL/GenBank/DDBJ databases">
        <title>WGS assembly of Ceratodon purpureus strain R40.</title>
        <authorList>
            <person name="Carey S.B."/>
            <person name="Jenkins J."/>
            <person name="Shu S."/>
            <person name="Lovell J.T."/>
            <person name="Sreedasyam A."/>
            <person name="Maumus F."/>
            <person name="Tiley G.P."/>
            <person name="Fernandez-Pozo N."/>
            <person name="Barry K."/>
            <person name="Chen C."/>
            <person name="Wang M."/>
            <person name="Lipzen A."/>
            <person name="Daum C."/>
            <person name="Saski C.A."/>
            <person name="Payton A.C."/>
            <person name="Mcbreen J.C."/>
            <person name="Conrad R.E."/>
            <person name="Kollar L.M."/>
            <person name="Olsson S."/>
            <person name="Huttunen S."/>
            <person name="Landis J.B."/>
            <person name="Wickett N.J."/>
            <person name="Johnson M.G."/>
            <person name="Rensing S.A."/>
            <person name="Grimwood J."/>
            <person name="Schmutz J."/>
            <person name="Mcdaniel S.F."/>
        </authorList>
    </citation>
    <scope>NUCLEOTIDE SEQUENCE</scope>
    <source>
        <strain evidence="1">R40</strain>
    </source>
</reference>
<accession>A0A8T0I552</accession>